<feature type="non-terminal residue" evidence="1">
    <location>
        <position position="106"/>
    </location>
</feature>
<dbReference type="AlphaFoldDB" id="A0A934TZZ6"/>
<evidence type="ECO:0000313" key="1">
    <source>
        <dbReference type="EMBL" id="MBJ7883226.1"/>
    </source>
</evidence>
<evidence type="ECO:0008006" key="3">
    <source>
        <dbReference type="Google" id="ProtNLM"/>
    </source>
</evidence>
<organism evidence="1 2">
    <name type="scientific">Gelidibacter salicanalis</name>
    <dbReference type="NCBI Taxonomy" id="291193"/>
    <lineage>
        <taxon>Bacteria</taxon>
        <taxon>Pseudomonadati</taxon>
        <taxon>Bacteroidota</taxon>
        <taxon>Flavobacteriia</taxon>
        <taxon>Flavobacteriales</taxon>
        <taxon>Flavobacteriaceae</taxon>
        <taxon>Gelidibacter</taxon>
    </lineage>
</organism>
<protein>
    <recommendedName>
        <fullName evidence="3">Gliding motility-associated C-terminal domain-containing protein</fullName>
    </recommendedName>
</protein>
<name>A0A934TZZ6_9FLAO</name>
<reference evidence="1 2" key="1">
    <citation type="submission" date="2020-09" db="EMBL/GenBank/DDBJ databases">
        <title>Draft genome of Gelidibacter salicanalis PAMC21136.</title>
        <authorList>
            <person name="Park H."/>
        </authorList>
    </citation>
    <scope>NUCLEOTIDE SEQUENCE [LARGE SCALE GENOMIC DNA]</scope>
    <source>
        <strain evidence="1 2">PAMC21136</strain>
    </source>
</reference>
<feature type="non-terminal residue" evidence="1">
    <location>
        <position position="1"/>
    </location>
</feature>
<dbReference type="RefSeq" id="WP_199603841.1">
    <property type="nucleotide sequence ID" value="NZ_JAEHJZ010000368.1"/>
</dbReference>
<dbReference type="Proteomes" id="UP000662373">
    <property type="component" value="Unassembled WGS sequence"/>
</dbReference>
<gene>
    <name evidence="1" type="ORF">JEM65_21645</name>
</gene>
<keyword evidence="2" id="KW-1185">Reference proteome</keyword>
<evidence type="ECO:0000313" key="2">
    <source>
        <dbReference type="Proteomes" id="UP000662373"/>
    </source>
</evidence>
<dbReference type="EMBL" id="JAEHJZ010000368">
    <property type="protein sequence ID" value="MBJ7883226.1"/>
    <property type="molecule type" value="Genomic_DNA"/>
</dbReference>
<accession>A0A934TZZ6</accession>
<sequence>DISFVDNNSADNCQISSLYLSQTTFDCFDVGTNNVQLIGRDFGNNYDTCFAVVTILDTFSVGEGFCADTTLYLDANGIVVLDSAVLYSNFANQCVSFNLTATQDTF</sequence>
<comment type="caution">
    <text evidence="1">The sequence shown here is derived from an EMBL/GenBank/DDBJ whole genome shotgun (WGS) entry which is preliminary data.</text>
</comment>
<proteinExistence type="predicted"/>